<protein>
    <recommendedName>
        <fullName evidence="2">Alginate export domain-containing protein</fullName>
    </recommendedName>
</protein>
<proteinExistence type="predicted"/>
<gene>
    <name evidence="1" type="ORF">MNBD_GAMMA23-2473</name>
</gene>
<dbReference type="EMBL" id="UOFT01000027">
    <property type="protein sequence ID" value="VAW92658.1"/>
    <property type="molecule type" value="Genomic_DNA"/>
</dbReference>
<evidence type="ECO:0000313" key="1">
    <source>
        <dbReference type="EMBL" id="VAW92658.1"/>
    </source>
</evidence>
<reference evidence="1" key="1">
    <citation type="submission" date="2018-06" db="EMBL/GenBank/DDBJ databases">
        <authorList>
            <person name="Zhirakovskaya E."/>
        </authorList>
    </citation>
    <scope>NUCLEOTIDE SEQUENCE</scope>
</reference>
<dbReference type="InterPro" id="IPR010727">
    <property type="entry name" value="DUF1302"/>
</dbReference>
<sequence>MLDKKVGSTLLLSLFVSGFLQTAKAELELSGYYKNLFVNSRTLSLFGSQQSYNLDLNRLRLELKGSLAEETTFNVQYDNEVLLGNYLKTNQFLTQKNRASDTFFDLNKTYTDNKSVYARHGFYRAYLDTRVMDADVRIGRQRIAWGTALFWSPVDIINPFTPTQIEREERVGVDAVVVDWDYNDLSRLSLVGAVHNNSVRNTTALRWRTNIARYDLGMTVGRFRNDTMAGFDFAGQLGAVGVRGEWTRTSSPVDGQYQRIVLGADYSFPNTLLFMVELYYNGQGKSNSLDYDFDRLLSGEIQSMARRYVGALVGYDISSLWKLENYYIKNLDDGSQFLYLRLIVSATDNIELSVGTQLYKGNSGSEYGALEDNVTLQVQWYF</sequence>
<organism evidence="1">
    <name type="scientific">hydrothermal vent metagenome</name>
    <dbReference type="NCBI Taxonomy" id="652676"/>
    <lineage>
        <taxon>unclassified sequences</taxon>
        <taxon>metagenomes</taxon>
        <taxon>ecological metagenomes</taxon>
    </lineage>
</organism>
<accession>A0A3B0ZGN4</accession>
<dbReference type="Pfam" id="PF06980">
    <property type="entry name" value="DUF1302"/>
    <property type="match status" value="1"/>
</dbReference>
<evidence type="ECO:0008006" key="2">
    <source>
        <dbReference type="Google" id="ProtNLM"/>
    </source>
</evidence>
<dbReference type="AlphaFoldDB" id="A0A3B0ZGN4"/>
<name>A0A3B0ZGN4_9ZZZZ</name>